<evidence type="ECO:0000313" key="1">
    <source>
        <dbReference type="EMBL" id="MBW3470070.1"/>
    </source>
</evidence>
<comment type="caution">
    <text evidence="1">The sequence shown here is derived from an EMBL/GenBank/DDBJ whole genome shotgun (WGS) entry which is preliminary data.</text>
</comment>
<evidence type="ECO:0000313" key="2">
    <source>
        <dbReference type="Proteomes" id="UP000727490"/>
    </source>
</evidence>
<proteinExistence type="predicted"/>
<sequence length="64" mass="6858">MKKFIIGIGLLALTFVNLIPSFAICRDGNGQIEVENGRVFSANNLDGSCSDCDYTCSMPISSIP</sequence>
<reference evidence="1 2" key="1">
    <citation type="journal article" date="2020" name="Syst. Appl. Microbiol.">
        <title>Arthrospiribacter ruber gen. nov., sp. nov., a novel bacterium isolated from Arthrospira cultures.</title>
        <authorList>
            <person name="Waleron M."/>
            <person name="Misztak A."/>
            <person name="Waleron M.M."/>
            <person name="Furmaniak M."/>
            <person name="Mrozik A."/>
            <person name="Waleron K."/>
        </authorList>
    </citation>
    <scope>NUCLEOTIDE SEQUENCE [LARGE SCALE GENOMIC DNA]</scope>
    <source>
        <strain evidence="1 2">DPMB0001</strain>
    </source>
</reference>
<name>A0A951IZL5_9BACT</name>
<dbReference type="Proteomes" id="UP000727490">
    <property type="component" value="Unassembled WGS sequence"/>
</dbReference>
<dbReference type="EMBL" id="RPHB01000011">
    <property type="protein sequence ID" value="MBW3470070.1"/>
    <property type="molecule type" value="Genomic_DNA"/>
</dbReference>
<protein>
    <submittedName>
        <fullName evidence="1">Uncharacterized protein</fullName>
    </submittedName>
</protein>
<dbReference type="AlphaFoldDB" id="A0A951IZL5"/>
<organism evidence="1 2">
    <name type="scientific">Arthrospiribacter ruber</name>
    <dbReference type="NCBI Taxonomy" id="2487934"/>
    <lineage>
        <taxon>Bacteria</taxon>
        <taxon>Pseudomonadati</taxon>
        <taxon>Bacteroidota</taxon>
        <taxon>Cytophagia</taxon>
        <taxon>Cytophagales</taxon>
        <taxon>Cyclobacteriaceae</taxon>
        <taxon>Arthrospiribacter</taxon>
    </lineage>
</organism>
<dbReference type="RefSeq" id="WP_219293630.1">
    <property type="nucleotide sequence ID" value="NZ_RPHB01000011.1"/>
</dbReference>
<accession>A0A951IZL5</accession>
<gene>
    <name evidence="1" type="ORF">EGN73_19950</name>
</gene>
<keyword evidence="2" id="KW-1185">Reference proteome</keyword>